<dbReference type="InterPro" id="IPR036156">
    <property type="entry name" value="Beta-gal/glucu_dom_sf"/>
</dbReference>
<dbReference type="GO" id="GO:0030246">
    <property type="term" value="F:carbohydrate binding"/>
    <property type="evidence" value="ECO:0007669"/>
    <property type="project" value="InterPro"/>
</dbReference>
<dbReference type="SUPFAM" id="SSF49785">
    <property type="entry name" value="Galactose-binding domain-like"/>
    <property type="match status" value="4"/>
</dbReference>
<reference evidence="5 6" key="1">
    <citation type="journal article" date="2019" name="Nat. Med.">
        <title>A library of human gut bacterial isolates paired with longitudinal multiomics data enables mechanistic microbiome research.</title>
        <authorList>
            <person name="Poyet M."/>
            <person name="Groussin M."/>
            <person name="Gibbons S.M."/>
            <person name="Avila-Pacheco J."/>
            <person name="Jiang X."/>
            <person name="Kearney S.M."/>
            <person name="Perrotta A.R."/>
            <person name="Berdy B."/>
            <person name="Zhao S."/>
            <person name="Lieberman T.D."/>
            <person name="Swanson P.K."/>
            <person name="Smith M."/>
            <person name="Roesemann S."/>
            <person name="Alexander J.E."/>
            <person name="Rich S.A."/>
            <person name="Livny J."/>
            <person name="Vlamakis H."/>
            <person name="Clish C."/>
            <person name="Bullock K."/>
            <person name="Deik A."/>
            <person name="Scott J."/>
            <person name="Pierce K.A."/>
            <person name="Xavier R.J."/>
            <person name="Alm E.J."/>
        </authorList>
    </citation>
    <scope>NUCLEOTIDE SEQUENCE [LARGE SCALE GENOMIC DNA]</scope>
    <source>
        <strain evidence="5 6">BIOML-A10</strain>
    </source>
</reference>
<keyword evidence="3" id="KW-0326">Glycosidase</keyword>
<evidence type="ECO:0000256" key="1">
    <source>
        <dbReference type="ARBA" id="ARBA00007401"/>
    </source>
</evidence>
<accession>A0A7J4XIR1</accession>
<evidence type="ECO:0000256" key="3">
    <source>
        <dbReference type="ARBA" id="ARBA00023295"/>
    </source>
</evidence>
<sequence length="1293" mass="145512">MHMKIQIYSLVLTFVLLLIPHTGTVNTKLPITLEAANAQLKGNGPTISEHENGKIVENITFGSSLEYTEIEIEKAGTYKFDIKYLTGDTNRPMSITVNNYDPVIVQFPQTTASWGNPADANTATTYLHFDTGKNNIKITPLKNYGPNLVQFIISKSDKYIDENVYPYDFTDDATISSSDDNETLENLTDNNYNTLYNVPEKTSATITIDCKQPVLLTGYLLSAGKTSTEDVGKWILEYSADALNWKMVIPSSSKSHEYSTIFQIDRNTSNAVTETARYYRLKATGHPSVSVAELQLFGIPFTESGEAFVEDMMAGIPVEEHTSATPEGENGHSFLNLFDRKLSTKYYGKSANTFFVITEPAQPQALQYYTLTSCEDAIDRDLKSWNIEGYNGYTWETIDERHDFLFPCRLATMKFKVNSTKGYQAFRLRMQETNGSSNFQLLQWQLFGKNASINQKPQTQWRKKKSPITTPWYDTIDPENVLGEYPRPQMVRDNWLNLNGIWDFKESIGMGRYRSAQLFDKKVLVPFPIESALSGLMLTDHEERPYKTYLYNRTFTIPSEMKGKNILLHFGAVDWKCEVYVNGKQVGTHTGGYDPFSFDITSALKEEGEQELQVQFMDPTDAGGQPVGKQKIQNGGIFYTPSSGIWQTVWMEGVNNSHISELSIIPDVDNSLVKIKINGNNALSCQAIIRIYDKGSLVTEKIGKVFQTIKLPIAQPKLWSPDSPFLYDVEIELRSNNQTVDKVKSYFGMRKISMGSENGKACFMLNNKPIFQFGPLDQGFWPDGLYTAPSDDALIFDIEQTKALGFNMSRKHIKVEPARWYYHCDRLGLLVWQDMVNAGSDQNLLGDDEWVKKNFLSECDQIVSNLKNHPCIVTWIAFNEGFGQYADNSNHTRNAYNRIKALDDTRIVSSASGWVIFDNVGQVADMHSYPRPGMLPNPTSNRISVCGEYGGITYVIKDHVWKNSDMVYVSVNSGEELKDLFNSYTDLLKPLQADGLGGAVYTQLTDLEGEVNGLITYDRKVVKVNEQQKEEIKKVISHTIKSSAIELVPTALRAKKVQWKYTNNTPAEDWNTITFNDTSWNTGVSGFGDGGAPNTTYDNKSTVNTEWKSNHIYLRKKFNVAEKDEKLRNNLRLTLYHDDDCEVYINGVLAFSTTGYTSNYTTVDVSKEAKATLKAGENLIAVKCTQFSGGQYIDAGLILEYPVNEDDGGTGLLAPSVSVNDLYLSPNPTKGYCSIEGTNSELINEVRIFSLSGKTEKTFSNKVFNIDDMDKGIYLIQAYTKAGQSYSLKLIKE</sequence>
<dbReference type="InterPro" id="IPR008979">
    <property type="entry name" value="Galactose-bd-like_sf"/>
</dbReference>
<dbReference type="PANTHER" id="PTHR42732">
    <property type="entry name" value="BETA-GALACTOSIDASE"/>
    <property type="match status" value="1"/>
</dbReference>
<feature type="domain" description="CBM6" evidence="4">
    <location>
        <begin position="31"/>
        <end position="154"/>
    </location>
</feature>
<dbReference type="InterPro" id="IPR013783">
    <property type="entry name" value="Ig-like_fold"/>
</dbReference>
<dbReference type="EMBL" id="VWMK01000010">
    <property type="protein sequence ID" value="KAA3765195.1"/>
    <property type="molecule type" value="Genomic_DNA"/>
</dbReference>
<dbReference type="SUPFAM" id="SSF49303">
    <property type="entry name" value="beta-Galactosidase/glucuronidase domain"/>
    <property type="match status" value="1"/>
</dbReference>
<comment type="similarity">
    <text evidence="1">Belongs to the glycosyl hydrolase 2 family.</text>
</comment>
<dbReference type="Pfam" id="PF02836">
    <property type="entry name" value="Glyco_hydro_2_C"/>
    <property type="match status" value="1"/>
</dbReference>
<comment type="caution">
    <text evidence="5">The sequence shown here is derived from an EMBL/GenBank/DDBJ whole genome shotgun (WGS) entry which is preliminary data.</text>
</comment>
<dbReference type="PANTHER" id="PTHR42732:SF2">
    <property type="entry name" value="BETA-MANNOSIDASE"/>
    <property type="match status" value="1"/>
</dbReference>
<name>A0A7J4XIR1_9BACE</name>
<dbReference type="SUPFAM" id="SSF51445">
    <property type="entry name" value="(Trans)glycosidases"/>
    <property type="match status" value="1"/>
</dbReference>
<dbReference type="Pfam" id="PF18962">
    <property type="entry name" value="Por_Secre_tail"/>
    <property type="match status" value="1"/>
</dbReference>
<evidence type="ECO:0000259" key="4">
    <source>
        <dbReference type="PROSITE" id="PS51175"/>
    </source>
</evidence>
<dbReference type="InterPro" id="IPR006102">
    <property type="entry name" value="Ig-like_GH2"/>
</dbReference>
<dbReference type="Pfam" id="PF00703">
    <property type="entry name" value="Glyco_hydro_2"/>
    <property type="match status" value="1"/>
</dbReference>
<dbReference type="InterPro" id="IPR054593">
    <property type="entry name" value="Beta-mannosidase-like_N2"/>
</dbReference>
<evidence type="ECO:0000256" key="2">
    <source>
        <dbReference type="ARBA" id="ARBA00022801"/>
    </source>
</evidence>
<dbReference type="PROSITE" id="PS51175">
    <property type="entry name" value="CBM6"/>
    <property type="match status" value="1"/>
</dbReference>
<evidence type="ECO:0000313" key="5">
    <source>
        <dbReference type="EMBL" id="KAA3765195.1"/>
    </source>
</evidence>
<dbReference type="InterPro" id="IPR006103">
    <property type="entry name" value="Glyco_hydro_2_cat"/>
</dbReference>
<evidence type="ECO:0000313" key="6">
    <source>
        <dbReference type="Proteomes" id="UP000422221"/>
    </source>
</evidence>
<protein>
    <submittedName>
        <fullName evidence="5">T9SS type A sorting domain-containing protein</fullName>
    </submittedName>
</protein>
<dbReference type="GO" id="GO:0004553">
    <property type="term" value="F:hydrolase activity, hydrolyzing O-glycosyl compounds"/>
    <property type="evidence" value="ECO:0007669"/>
    <property type="project" value="InterPro"/>
</dbReference>
<dbReference type="Gene3D" id="2.60.120.260">
    <property type="entry name" value="Galactose-binding domain-like"/>
    <property type="match status" value="4"/>
</dbReference>
<dbReference type="InterPro" id="IPR017853">
    <property type="entry name" value="GH"/>
</dbReference>
<proteinExistence type="inferred from homology"/>
<gene>
    <name evidence="5" type="ORF">F3F73_11505</name>
</gene>
<dbReference type="Proteomes" id="UP000422221">
    <property type="component" value="Unassembled WGS sequence"/>
</dbReference>
<dbReference type="Gene3D" id="2.60.40.10">
    <property type="entry name" value="Immunoglobulins"/>
    <property type="match status" value="1"/>
</dbReference>
<dbReference type="InterPro" id="IPR005084">
    <property type="entry name" value="CBM6"/>
</dbReference>
<dbReference type="InterPro" id="IPR051913">
    <property type="entry name" value="GH2_Domain-Containing"/>
</dbReference>
<dbReference type="GO" id="GO:0005975">
    <property type="term" value="P:carbohydrate metabolic process"/>
    <property type="evidence" value="ECO:0007669"/>
    <property type="project" value="InterPro"/>
</dbReference>
<dbReference type="Gene3D" id="3.20.20.80">
    <property type="entry name" value="Glycosidases"/>
    <property type="match status" value="1"/>
</dbReference>
<dbReference type="InterPro" id="IPR026444">
    <property type="entry name" value="Secre_tail"/>
</dbReference>
<organism evidence="5 6">
    <name type="scientific">Bacteroides salyersiae</name>
    <dbReference type="NCBI Taxonomy" id="291644"/>
    <lineage>
        <taxon>Bacteria</taxon>
        <taxon>Pseudomonadati</taxon>
        <taxon>Bacteroidota</taxon>
        <taxon>Bacteroidia</taxon>
        <taxon>Bacteroidales</taxon>
        <taxon>Bacteroidaceae</taxon>
        <taxon>Bacteroides</taxon>
    </lineage>
</organism>
<dbReference type="NCBIfam" id="TIGR04183">
    <property type="entry name" value="Por_Secre_tail"/>
    <property type="match status" value="1"/>
</dbReference>
<dbReference type="Pfam" id="PF22666">
    <property type="entry name" value="Glyco_hydro_2_N2"/>
    <property type="match status" value="1"/>
</dbReference>
<keyword evidence="2" id="KW-0378">Hydrolase</keyword>